<feature type="transmembrane region" description="Helical" evidence="9">
    <location>
        <begin position="133"/>
        <end position="160"/>
    </location>
</feature>
<reference evidence="12" key="2">
    <citation type="submission" date="2023-12" db="EMBL/GenBank/DDBJ databases">
        <authorList>
            <person name="Sun Q."/>
            <person name="Inoue M."/>
        </authorList>
    </citation>
    <scope>NUCLEOTIDE SEQUENCE</scope>
    <source>
        <strain evidence="12">JCM 17590</strain>
    </source>
</reference>
<evidence type="ECO:0000256" key="10">
    <source>
        <dbReference type="RuleBase" id="RU004181"/>
    </source>
</evidence>
<evidence type="ECO:0000256" key="6">
    <source>
        <dbReference type="ARBA" id="ARBA00022801"/>
    </source>
</evidence>
<keyword evidence="2 9" id="KW-1003">Cell membrane</keyword>
<comment type="caution">
    <text evidence="9">Lacks conserved residue(s) required for the propagation of feature annotation.</text>
</comment>
<name>A0ABP7ZH24_9MICO</name>
<evidence type="ECO:0000256" key="3">
    <source>
        <dbReference type="ARBA" id="ARBA00022670"/>
    </source>
</evidence>
<keyword evidence="13" id="KW-1185">Reference proteome</keyword>
<proteinExistence type="inferred from homology"/>
<evidence type="ECO:0000256" key="5">
    <source>
        <dbReference type="ARBA" id="ARBA00022750"/>
    </source>
</evidence>
<dbReference type="Proteomes" id="UP001415169">
    <property type="component" value="Unassembled WGS sequence"/>
</dbReference>
<evidence type="ECO:0000256" key="7">
    <source>
        <dbReference type="ARBA" id="ARBA00022989"/>
    </source>
</evidence>
<keyword evidence="3 9" id="KW-0645">Protease</keyword>
<keyword evidence="8 9" id="KW-0472">Membrane</keyword>
<evidence type="ECO:0000313" key="13">
    <source>
        <dbReference type="Proteomes" id="UP001415169"/>
    </source>
</evidence>
<evidence type="ECO:0000256" key="2">
    <source>
        <dbReference type="ARBA" id="ARBA00022475"/>
    </source>
</evidence>
<dbReference type="Pfam" id="PF01252">
    <property type="entry name" value="Peptidase_A8"/>
    <property type="match status" value="1"/>
</dbReference>
<keyword evidence="6 9" id="KW-0378">Hydrolase</keyword>
<accession>A0ABP7ZH24</accession>
<dbReference type="HAMAP" id="MF_00161">
    <property type="entry name" value="LspA"/>
    <property type="match status" value="1"/>
</dbReference>
<feature type="active site" evidence="9">
    <location>
        <position position="144"/>
    </location>
</feature>
<protein>
    <recommendedName>
        <fullName evidence="9">Lipoprotein signal peptidase</fullName>
        <ecNumber evidence="9">3.4.23.36</ecNumber>
    </recommendedName>
    <alternativeName>
        <fullName evidence="9">Prolipoprotein signal peptidase</fullName>
    </alternativeName>
    <alternativeName>
        <fullName evidence="9">Signal peptidase II</fullName>
        <shortName evidence="9">SPase II</shortName>
    </alternativeName>
</protein>
<dbReference type="InterPro" id="IPR001872">
    <property type="entry name" value="Peptidase_A8"/>
</dbReference>
<keyword evidence="5 9" id="KW-0064">Aspartyl protease</keyword>
<comment type="catalytic activity">
    <reaction evidence="9">
        <text>Release of signal peptides from bacterial membrane prolipoproteins. Hydrolyzes -Xaa-Yaa-Zaa-|-(S,diacylglyceryl)Cys-, in which Xaa is hydrophobic (preferably Leu), and Yaa (Ala or Ser) and Zaa (Gly or Ala) have small, neutral side chains.</text>
        <dbReference type="EC" id="3.4.23.36"/>
    </reaction>
</comment>
<dbReference type="RefSeq" id="WP_344789863.1">
    <property type="nucleotide sequence ID" value="NZ_BAABBV010000001.1"/>
</dbReference>
<comment type="pathway">
    <text evidence="9">Protein modification; lipoprotein biosynthesis (signal peptide cleavage).</text>
</comment>
<dbReference type="PRINTS" id="PR00781">
    <property type="entry name" value="LIPOSIGPTASE"/>
</dbReference>
<sequence>MERSAAAKVSVRAIVVLAAVAVFVLIVDQVAKALVLAHLTEGEQAPVLGSLLVFLFTRNPGAAFSIGTGSTWIFTIIAIGVFVFVVWYARRIRSVWWAIVFGLLLGGLLGNLYDRLFRPPGFGQGEVIDFIKIPLLPAIFNLADSAIVAAMALFLILTLVGVGLDGRRAGAAEAVPEGHAESGSAEVADTAATDASPARPVSEERHDGDA</sequence>
<evidence type="ECO:0000313" key="12">
    <source>
        <dbReference type="EMBL" id="GAA4154383.1"/>
    </source>
</evidence>
<reference evidence="12" key="1">
    <citation type="journal article" date="2014" name="Int. J. Syst. Evol. Microbiol.">
        <title>Complete genome of a new Firmicutes species belonging to the dominant human colonic microbiota ('Ruminococcus bicirculans') reveals two chromosomes and a selective capacity to utilize plant glucans.</title>
        <authorList>
            <consortium name="NISC Comparative Sequencing Program"/>
            <person name="Wegmann U."/>
            <person name="Louis P."/>
            <person name="Goesmann A."/>
            <person name="Henrissat B."/>
            <person name="Duncan S.H."/>
            <person name="Flint H.J."/>
        </authorList>
    </citation>
    <scope>NUCLEOTIDE SEQUENCE</scope>
    <source>
        <strain evidence="12">JCM 17590</strain>
    </source>
</reference>
<dbReference type="EMBL" id="BAABBV010000001">
    <property type="protein sequence ID" value="GAA4154383.1"/>
    <property type="molecule type" value="Genomic_DNA"/>
</dbReference>
<dbReference type="EC" id="3.4.23.36" evidence="9"/>
<feature type="compositionally biased region" description="Basic and acidic residues" evidence="11">
    <location>
        <begin position="201"/>
        <end position="210"/>
    </location>
</feature>
<dbReference type="NCBIfam" id="TIGR00077">
    <property type="entry name" value="lspA"/>
    <property type="match status" value="1"/>
</dbReference>
<comment type="similarity">
    <text evidence="1 9 10">Belongs to the peptidase A8 family.</text>
</comment>
<evidence type="ECO:0000256" key="4">
    <source>
        <dbReference type="ARBA" id="ARBA00022692"/>
    </source>
</evidence>
<feature type="transmembrane region" description="Helical" evidence="9">
    <location>
        <begin position="95"/>
        <end position="113"/>
    </location>
</feature>
<evidence type="ECO:0000256" key="9">
    <source>
        <dbReference type="HAMAP-Rule" id="MF_00161"/>
    </source>
</evidence>
<evidence type="ECO:0000256" key="8">
    <source>
        <dbReference type="ARBA" id="ARBA00023136"/>
    </source>
</evidence>
<keyword evidence="7 9" id="KW-1133">Transmembrane helix</keyword>
<gene>
    <name evidence="9" type="primary">lspA</name>
    <name evidence="12" type="ORF">GCM10022286_01890</name>
</gene>
<feature type="active site" evidence="9">
    <location>
        <position position="129"/>
    </location>
</feature>
<keyword evidence="4 9" id="KW-0812">Transmembrane</keyword>
<organism evidence="12 13">
    <name type="scientific">Gryllotalpicola daejeonensis</name>
    <dbReference type="NCBI Taxonomy" id="993087"/>
    <lineage>
        <taxon>Bacteria</taxon>
        <taxon>Bacillati</taxon>
        <taxon>Actinomycetota</taxon>
        <taxon>Actinomycetes</taxon>
        <taxon>Micrococcales</taxon>
        <taxon>Microbacteriaceae</taxon>
        <taxon>Gryllotalpicola</taxon>
    </lineage>
</organism>
<comment type="subcellular location">
    <subcellularLocation>
        <location evidence="9">Cell membrane</location>
        <topology evidence="9">Multi-pass membrane protein</topology>
    </subcellularLocation>
</comment>
<comment type="function">
    <text evidence="9">This protein specifically catalyzes the removal of signal peptides from prolipoproteins.</text>
</comment>
<feature type="transmembrane region" description="Helical" evidence="9">
    <location>
        <begin position="61"/>
        <end position="88"/>
    </location>
</feature>
<evidence type="ECO:0000256" key="1">
    <source>
        <dbReference type="ARBA" id="ARBA00006139"/>
    </source>
</evidence>
<evidence type="ECO:0000256" key="11">
    <source>
        <dbReference type="SAM" id="MobiDB-lite"/>
    </source>
</evidence>
<comment type="caution">
    <text evidence="12">The sequence shown here is derived from an EMBL/GenBank/DDBJ whole genome shotgun (WGS) entry which is preliminary data.</text>
</comment>
<feature type="region of interest" description="Disordered" evidence="11">
    <location>
        <begin position="175"/>
        <end position="210"/>
    </location>
</feature>
<dbReference type="PANTHER" id="PTHR33695">
    <property type="entry name" value="LIPOPROTEIN SIGNAL PEPTIDASE"/>
    <property type="match status" value="1"/>
</dbReference>
<dbReference type="PANTHER" id="PTHR33695:SF1">
    <property type="entry name" value="LIPOPROTEIN SIGNAL PEPTIDASE"/>
    <property type="match status" value="1"/>
</dbReference>